<dbReference type="Pfam" id="PF00619">
    <property type="entry name" value="CARD"/>
    <property type="match status" value="1"/>
</dbReference>
<dbReference type="InterPro" id="IPR011029">
    <property type="entry name" value="DEATH-like_dom_sf"/>
</dbReference>
<evidence type="ECO:0000313" key="5">
    <source>
        <dbReference type="Ensembl" id="ENSMMDP00005039441.1"/>
    </source>
</evidence>
<evidence type="ECO:0000259" key="3">
    <source>
        <dbReference type="PROSITE" id="PS50209"/>
    </source>
</evidence>
<comment type="subcellular location">
    <subcellularLocation>
        <location evidence="1">Cytoplasm</location>
        <location evidence="1">Cytosol</location>
    </subcellularLocation>
</comment>
<name>A0A668A2X3_9TELE</name>
<evidence type="ECO:0000313" key="6">
    <source>
        <dbReference type="Proteomes" id="UP000472263"/>
    </source>
</evidence>
<dbReference type="Proteomes" id="UP000472263">
    <property type="component" value="Chromosome 20"/>
</dbReference>
<dbReference type="AlphaFoldDB" id="A0A668A2X3"/>
<dbReference type="PROSITE" id="PS50209">
    <property type="entry name" value="CARD"/>
    <property type="match status" value="1"/>
</dbReference>
<dbReference type="Gene3D" id="1.10.533.10">
    <property type="entry name" value="Death Domain, Fas"/>
    <property type="match status" value="1"/>
</dbReference>
<dbReference type="PROSITE" id="PS51830">
    <property type="entry name" value="FIIND"/>
    <property type="match status" value="1"/>
</dbReference>
<proteinExistence type="predicted"/>
<dbReference type="InParanoid" id="A0A668A2X3"/>
<keyword evidence="6" id="KW-1185">Reference proteome</keyword>
<dbReference type="GO" id="GO:0042981">
    <property type="term" value="P:regulation of apoptotic process"/>
    <property type="evidence" value="ECO:0007669"/>
    <property type="project" value="InterPro"/>
</dbReference>
<dbReference type="InterPro" id="IPR001315">
    <property type="entry name" value="CARD"/>
</dbReference>
<reference evidence="5" key="1">
    <citation type="submission" date="2019-06" db="EMBL/GenBank/DDBJ databases">
        <authorList>
            <consortium name="Wellcome Sanger Institute Data Sharing"/>
        </authorList>
    </citation>
    <scope>NUCLEOTIDE SEQUENCE [LARGE SCALE GENOMIC DNA]</scope>
</reference>
<feature type="domain" description="FIIND" evidence="4">
    <location>
        <begin position="1"/>
        <end position="137"/>
    </location>
</feature>
<protein>
    <recommendedName>
        <fullName evidence="7">CARD domain-containing protein</fullName>
    </recommendedName>
</protein>
<dbReference type="GO" id="GO:0005829">
    <property type="term" value="C:cytosol"/>
    <property type="evidence" value="ECO:0007669"/>
    <property type="project" value="UniProtKB-SubCell"/>
</dbReference>
<sequence length="272" mass="30746">AAAVLLFYTPPVDPDPTSFLHLLLLPGNVVIRDVQYQRRKINGVESYIKTSPRCILQPNQEYTLSTSPEDESVLIQPKKAEFDNEINDNYFTTFEVILEQIRRNIHLSLTDSNSSLCVWERRVDLPSAAIRKPQGQSAVSLRHDMSLLSIRSSFISGVSGPVLQSLLDGLLEKRVINDSEREAAHGMQNKEDKARFVIDTVRNKGEAARSEMMALLCDIDPFFCGRLGMRSDEDEMMIEELPVTHQCRTRKISTSQDKGKTKNKTKKCCAVM</sequence>
<evidence type="ECO:0000256" key="2">
    <source>
        <dbReference type="ARBA" id="ARBA00022490"/>
    </source>
</evidence>
<evidence type="ECO:0000256" key="1">
    <source>
        <dbReference type="ARBA" id="ARBA00004514"/>
    </source>
</evidence>
<dbReference type="GeneTree" id="ENSGT00940000176854"/>
<dbReference type="SUPFAM" id="SSF47986">
    <property type="entry name" value="DEATH domain"/>
    <property type="match status" value="1"/>
</dbReference>
<dbReference type="Ensembl" id="ENSMMDT00005040254.1">
    <property type="protein sequence ID" value="ENSMMDP00005039441.1"/>
    <property type="gene ID" value="ENSMMDG00005018252.1"/>
</dbReference>
<feature type="domain" description="CARD" evidence="3">
    <location>
        <begin position="139"/>
        <end position="231"/>
    </location>
</feature>
<dbReference type="InterPro" id="IPR025307">
    <property type="entry name" value="FIIND_dom"/>
</dbReference>
<organism evidence="5 6">
    <name type="scientific">Myripristis murdjan</name>
    <name type="common">pinecone soldierfish</name>
    <dbReference type="NCBI Taxonomy" id="586833"/>
    <lineage>
        <taxon>Eukaryota</taxon>
        <taxon>Metazoa</taxon>
        <taxon>Chordata</taxon>
        <taxon>Craniata</taxon>
        <taxon>Vertebrata</taxon>
        <taxon>Euteleostomi</taxon>
        <taxon>Actinopterygii</taxon>
        <taxon>Neopterygii</taxon>
        <taxon>Teleostei</taxon>
        <taxon>Neoteleostei</taxon>
        <taxon>Acanthomorphata</taxon>
        <taxon>Holocentriformes</taxon>
        <taxon>Holocentridae</taxon>
        <taxon>Myripristis</taxon>
    </lineage>
</organism>
<evidence type="ECO:0008006" key="7">
    <source>
        <dbReference type="Google" id="ProtNLM"/>
    </source>
</evidence>
<evidence type="ECO:0000259" key="4">
    <source>
        <dbReference type="PROSITE" id="PS51830"/>
    </source>
</evidence>
<accession>A0A668A2X3</accession>
<reference evidence="5" key="3">
    <citation type="submission" date="2025-09" db="UniProtKB">
        <authorList>
            <consortium name="Ensembl"/>
        </authorList>
    </citation>
    <scope>IDENTIFICATION</scope>
</reference>
<keyword evidence="2" id="KW-0963">Cytoplasm</keyword>
<reference evidence="5" key="2">
    <citation type="submission" date="2025-08" db="UniProtKB">
        <authorList>
            <consortium name="Ensembl"/>
        </authorList>
    </citation>
    <scope>IDENTIFICATION</scope>
</reference>
<dbReference type="Pfam" id="PF23679">
    <property type="entry name" value="UPA-FIIND"/>
    <property type="match status" value="1"/>
</dbReference>